<dbReference type="PANTHER" id="PTHR43780">
    <property type="entry name" value="1-AMINOCYCLOPROPANE-1-CARBOXYLATE DEAMINASE-RELATED"/>
    <property type="match status" value="1"/>
</dbReference>
<evidence type="ECO:0000256" key="1">
    <source>
        <dbReference type="ARBA" id="ARBA00001933"/>
    </source>
</evidence>
<keyword evidence="9" id="KW-1185">Reference proteome</keyword>
<dbReference type="Gene3D" id="3.40.50.1100">
    <property type="match status" value="2"/>
</dbReference>
<name>A0AAX2GUB4_9FLAO</name>
<feature type="modified residue" description="N6-(pyridoxal phosphate)lysine" evidence="5">
    <location>
        <position position="45"/>
    </location>
</feature>
<keyword evidence="8" id="KW-0456">Lyase</keyword>
<reference evidence="8 10" key="2">
    <citation type="submission" date="2017-06" db="EMBL/GenBank/DDBJ databases">
        <authorList>
            <consortium name="Pathogen Informatics"/>
        </authorList>
    </citation>
    <scope>NUCLEOTIDE SEQUENCE [LARGE SCALE GENOMIC DNA]</scope>
    <source>
        <strain evidence="8 10">NCTC12947</strain>
    </source>
</reference>
<dbReference type="SUPFAM" id="SSF53686">
    <property type="entry name" value="Tryptophan synthase beta subunit-like PLP-dependent enzymes"/>
    <property type="match status" value="1"/>
</dbReference>
<evidence type="ECO:0000313" key="8">
    <source>
        <dbReference type="EMBL" id="SNV01975.1"/>
    </source>
</evidence>
<dbReference type="RefSeq" id="WP_066429958.1">
    <property type="nucleotide sequence ID" value="NZ_CP014227.1"/>
</dbReference>
<dbReference type="KEGG" id="chg:AXF12_07705"/>
<dbReference type="InterPro" id="IPR036052">
    <property type="entry name" value="TrpB-like_PALP_sf"/>
</dbReference>
<feature type="active site" description="Nucleophile" evidence="4">
    <location>
        <position position="72"/>
    </location>
</feature>
<feature type="domain" description="Tryptophan synthase beta chain-like PALP" evidence="6">
    <location>
        <begin position="26"/>
        <end position="289"/>
    </location>
</feature>
<dbReference type="PIRSF" id="PIRSF006278">
    <property type="entry name" value="ACCD_DCysDesulf"/>
    <property type="match status" value="1"/>
</dbReference>
<evidence type="ECO:0000256" key="4">
    <source>
        <dbReference type="PIRSR" id="PIRSR006278-1"/>
    </source>
</evidence>
<keyword evidence="3 5" id="KW-0663">Pyridoxal phosphate</keyword>
<organism evidence="8 10">
    <name type="scientific">Capnocytophaga haemolytica</name>
    <dbReference type="NCBI Taxonomy" id="45243"/>
    <lineage>
        <taxon>Bacteria</taxon>
        <taxon>Pseudomonadati</taxon>
        <taxon>Bacteroidota</taxon>
        <taxon>Flavobacteriia</taxon>
        <taxon>Flavobacteriales</taxon>
        <taxon>Flavobacteriaceae</taxon>
        <taxon>Capnocytophaga</taxon>
    </lineage>
</organism>
<proteinExistence type="inferred from homology"/>
<accession>A0AAX2GUB4</accession>
<dbReference type="PANTHER" id="PTHR43780:SF2">
    <property type="entry name" value="1-AMINOCYCLOPROPANE-1-CARBOXYLATE DEAMINASE-RELATED"/>
    <property type="match status" value="1"/>
</dbReference>
<dbReference type="Proteomes" id="UP000215539">
    <property type="component" value="Chromosome 1"/>
</dbReference>
<dbReference type="EMBL" id="LT906449">
    <property type="protein sequence ID" value="SNV01975.1"/>
    <property type="molecule type" value="Genomic_DNA"/>
</dbReference>
<dbReference type="AlphaFoldDB" id="A0AAX2GUB4"/>
<dbReference type="InterPro" id="IPR001926">
    <property type="entry name" value="TrpB-like_PALP"/>
</dbReference>
<evidence type="ECO:0000313" key="9">
    <source>
        <dbReference type="Proteomes" id="UP000065822"/>
    </source>
</evidence>
<evidence type="ECO:0000256" key="5">
    <source>
        <dbReference type="PIRSR" id="PIRSR006278-2"/>
    </source>
</evidence>
<reference evidence="7 9" key="1">
    <citation type="submission" date="2016-02" db="EMBL/GenBank/DDBJ databases">
        <authorList>
            <person name="Holder M.E."/>
            <person name="Ajami N.J."/>
            <person name="Petrosino J.F."/>
        </authorList>
    </citation>
    <scope>NUCLEOTIDE SEQUENCE [LARGE SCALE GENOMIC DNA]</scope>
    <source>
        <strain evidence="7 9">CCUG 32990</strain>
    </source>
</reference>
<evidence type="ECO:0000256" key="2">
    <source>
        <dbReference type="ARBA" id="ARBA00008639"/>
    </source>
</evidence>
<dbReference type="InterPro" id="IPR027278">
    <property type="entry name" value="ACCD_DCysDesulf"/>
</dbReference>
<evidence type="ECO:0000259" key="6">
    <source>
        <dbReference type="Pfam" id="PF00291"/>
    </source>
</evidence>
<sequence>MNNEKPLVFEGLAIENQKVAIELPCEVELTIKREDKNHPYVSGNKLRKLKYNIFEAQRQGKTALLTFGGAYSNHIAATAAAGKAMGMRTIGVIRGDELASQINVNPTLKFSQSLGMEFLFVTREAYRHKTELSFLEDLRQRYGSEVYIVPEGGTNELAVRGTEEILTQADEAYDVICTAVGTGGTIAGLINASADHQTVLGFPALNGKFLEEVIKGYTTKTNWQLIHDYNFGGYAKVNDELIEFLNNFNSLTKIPLDPIYVGKMIFAIFALAEQCYFKQGTKVLAIHTGGLQGIQGFNKQRLKKNKSILSYDEEI</sequence>
<dbReference type="Proteomes" id="UP000065822">
    <property type="component" value="Chromosome"/>
</dbReference>
<evidence type="ECO:0000256" key="3">
    <source>
        <dbReference type="ARBA" id="ARBA00022898"/>
    </source>
</evidence>
<protein>
    <submittedName>
        <fullName evidence="7">1-aminocyclopropane-1-carboxylate deaminase</fullName>
    </submittedName>
    <submittedName>
        <fullName evidence="8">D-cysteine desulfhydrase</fullName>
        <ecNumber evidence="8">4.4.1.15</ecNumber>
    </submittedName>
</protein>
<evidence type="ECO:0000313" key="7">
    <source>
        <dbReference type="EMBL" id="AMD85404.1"/>
    </source>
</evidence>
<gene>
    <name evidence="8" type="primary">dcyD</name>
    <name evidence="7" type="ORF">AXF12_07705</name>
    <name evidence="8" type="ORF">SAMEA44541418_00154</name>
</gene>
<dbReference type="GO" id="GO:0019148">
    <property type="term" value="F:D-cysteine desulfhydrase activity"/>
    <property type="evidence" value="ECO:0007669"/>
    <property type="project" value="UniProtKB-EC"/>
</dbReference>
<dbReference type="EC" id="4.4.1.15" evidence="8"/>
<comment type="cofactor">
    <cofactor evidence="1">
        <name>pyridoxal 5'-phosphate</name>
        <dbReference type="ChEBI" id="CHEBI:597326"/>
    </cofactor>
</comment>
<evidence type="ECO:0000313" key="10">
    <source>
        <dbReference type="Proteomes" id="UP000215539"/>
    </source>
</evidence>
<dbReference type="EMBL" id="CP014227">
    <property type="protein sequence ID" value="AMD85404.1"/>
    <property type="molecule type" value="Genomic_DNA"/>
</dbReference>
<comment type="similarity">
    <text evidence="2">Belongs to the ACC deaminase/D-cysteine desulfhydrase family.</text>
</comment>
<dbReference type="Pfam" id="PF00291">
    <property type="entry name" value="PALP"/>
    <property type="match status" value="1"/>
</dbReference>